<evidence type="ECO:0008006" key="3">
    <source>
        <dbReference type="Google" id="ProtNLM"/>
    </source>
</evidence>
<protein>
    <recommendedName>
        <fullName evidence="3">SH3b domain-containing protein</fullName>
    </recommendedName>
</protein>
<keyword evidence="2" id="KW-1185">Reference proteome</keyword>
<accession>S3N371</accession>
<dbReference type="EMBL" id="ATGI01000018">
    <property type="protein sequence ID" value="EPF74500.1"/>
    <property type="molecule type" value="Genomic_DNA"/>
</dbReference>
<proteinExistence type="predicted"/>
<gene>
    <name evidence="1" type="ORF">F945_01539</name>
</gene>
<name>S3N371_9GAMM</name>
<dbReference type="RefSeq" id="WP_016655947.1">
    <property type="nucleotide sequence ID" value="NZ_KE340352.1"/>
</dbReference>
<organism evidence="1 2">
    <name type="scientific">Acinetobacter rudis CIP 110305</name>
    <dbReference type="NCBI Taxonomy" id="421052"/>
    <lineage>
        <taxon>Bacteria</taxon>
        <taxon>Pseudomonadati</taxon>
        <taxon>Pseudomonadota</taxon>
        <taxon>Gammaproteobacteria</taxon>
        <taxon>Moraxellales</taxon>
        <taxon>Moraxellaceae</taxon>
        <taxon>Acinetobacter</taxon>
    </lineage>
</organism>
<dbReference type="HOGENOM" id="CLU_099727_0_0_6"/>
<dbReference type="Proteomes" id="UP000014568">
    <property type="component" value="Unassembled WGS sequence"/>
</dbReference>
<dbReference type="Gene3D" id="2.30.30.40">
    <property type="entry name" value="SH3 Domains"/>
    <property type="match status" value="1"/>
</dbReference>
<evidence type="ECO:0000313" key="2">
    <source>
        <dbReference type="Proteomes" id="UP000014568"/>
    </source>
</evidence>
<evidence type="ECO:0000313" key="1">
    <source>
        <dbReference type="EMBL" id="EPF74500.1"/>
    </source>
</evidence>
<reference evidence="1 2" key="1">
    <citation type="submission" date="2013-06" db="EMBL/GenBank/DDBJ databases">
        <title>The Genome Sequence of Acinetobacter rudis CIP 110305.</title>
        <authorList>
            <consortium name="The Broad Institute Genome Sequencing Platform"/>
            <consortium name="The Broad Institute Genome Sequencing Center for Infectious Disease"/>
            <person name="Cerqueira G."/>
            <person name="Feldgarden M."/>
            <person name="Courvalin P."/>
            <person name="Perichon B."/>
            <person name="Grillot-Courvalin C."/>
            <person name="Clermont D."/>
            <person name="Rocha E."/>
            <person name="Yoon E.-J."/>
            <person name="Nemec A."/>
            <person name="Young S.K."/>
            <person name="Zeng Q."/>
            <person name="Gargeya S."/>
            <person name="Fitzgerald M."/>
            <person name="Abouelleil A."/>
            <person name="Alvarado L."/>
            <person name="Berlin A.M."/>
            <person name="Chapman S.B."/>
            <person name="Dewar J."/>
            <person name="Goldberg J."/>
            <person name="Griggs A."/>
            <person name="Gujja S."/>
            <person name="Hansen M."/>
            <person name="Howarth C."/>
            <person name="Imamovic A."/>
            <person name="Larimer J."/>
            <person name="McCowan C."/>
            <person name="Murphy C."/>
            <person name="Pearson M."/>
            <person name="Priest M."/>
            <person name="Roberts A."/>
            <person name="Saif S."/>
            <person name="Shea T."/>
            <person name="Sykes S."/>
            <person name="Wortman J."/>
            <person name="Nusbaum C."/>
            <person name="Birren B."/>
        </authorList>
    </citation>
    <scope>NUCLEOTIDE SEQUENCE [LARGE SCALE GENOMIC DNA]</scope>
    <source>
        <strain evidence="1 2">CIP 110305</strain>
    </source>
</reference>
<sequence length="243" mass="27364">MGFNVKNIVYGITIISLISAQMSYADLGLISDQDGFVNVRESPSLNAKVIAKLKNDSVVSCVLEEKNAKFCLITSADLKDSGYVYKDRVDFFKAYTQVPVFKSSPLNANYKNNLININIEAKTADTNIQNYTKNALDEYHHYQGKKIFGTDGQRPDDRFIQLSQINIDAYGTKVKLNTADLEALFLPLNDQGKNELSTFKALYKGQNLYLFNTLNEGGAAAYHVLIHIYNGKLIDKKIWHEDK</sequence>
<dbReference type="AlphaFoldDB" id="S3N371"/>
<comment type="caution">
    <text evidence="1">The sequence shown here is derived from an EMBL/GenBank/DDBJ whole genome shotgun (WGS) entry which is preliminary data.</text>
</comment>
<dbReference type="OrthoDB" id="7054664at2"/>
<dbReference type="eggNOG" id="ENOG503183Z">
    <property type="taxonomic scope" value="Bacteria"/>
</dbReference>
<dbReference type="PATRIC" id="fig|421052.3.peg.1497"/>